<dbReference type="EMBL" id="JAJKFW010000064">
    <property type="protein sequence ID" value="MCC9645243.1"/>
    <property type="molecule type" value="Genomic_DNA"/>
</dbReference>
<accession>A0ABS8NNV0</accession>
<reference evidence="2" key="1">
    <citation type="submission" date="2021-11" db="EMBL/GenBank/DDBJ databases">
        <title>Genome sequence.</title>
        <authorList>
            <person name="Sun Q."/>
        </authorList>
    </citation>
    <scope>NUCLEOTIDE SEQUENCE</scope>
    <source>
        <strain evidence="2">JC740</strain>
    </source>
</reference>
<comment type="caution">
    <text evidence="2">The sequence shown here is derived from an EMBL/GenBank/DDBJ whole genome shotgun (WGS) entry which is preliminary data.</text>
</comment>
<dbReference type="RefSeq" id="WP_230276877.1">
    <property type="nucleotide sequence ID" value="NZ_JAJKFW010000064.1"/>
</dbReference>
<dbReference type="Gene3D" id="3.90.50.10">
    <property type="entry name" value="Photosynthetic Reaction Center, subunit H, domain 2"/>
    <property type="match status" value="2"/>
</dbReference>
<feature type="region of interest" description="Disordered" evidence="1">
    <location>
        <begin position="63"/>
        <end position="89"/>
    </location>
</feature>
<evidence type="ECO:0000313" key="3">
    <source>
        <dbReference type="Proteomes" id="UP001430306"/>
    </source>
</evidence>
<name>A0ABS8NNV0_9BACT</name>
<gene>
    <name evidence="2" type="ORF">LOC71_23440</name>
</gene>
<evidence type="ECO:0000256" key="1">
    <source>
        <dbReference type="SAM" id="MobiDB-lite"/>
    </source>
</evidence>
<sequence>MLVASDKLKGAELMGIDQSVGSIHDLLFDDESWVIRHLVVDTGHWLPGRQILLPPPKIDASDWPAGTAKVPLTSQQVKDSPPVESDQPVSRQMEIQLYQHYDVPYYWGPAGATLAGSGYSPMPLGVGLMPVDPNIADQPERTHLRSVNEVVGYYIQGTDEEVGHVEGMLIDDTNWSIQQLIVDTRNWWPGKQVLLDREHVAGISWADATVSVSLSRDSIRSASEYDPTST</sequence>
<proteinExistence type="predicted"/>
<organism evidence="2 3">
    <name type="scientific">Rhodopirellula halodulae</name>
    <dbReference type="NCBI Taxonomy" id="2894198"/>
    <lineage>
        <taxon>Bacteria</taxon>
        <taxon>Pseudomonadati</taxon>
        <taxon>Planctomycetota</taxon>
        <taxon>Planctomycetia</taxon>
        <taxon>Pirellulales</taxon>
        <taxon>Pirellulaceae</taxon>
        <taxon>Rhodopirellula</taxon>
    </lineage>
</organism>
<dbReference type="Proteomes" id="UP001430306">
    <property type="component" value="Unassembled WGS sequence"/>
</dbReference>
<protein>
    <submittedName>
        <fullName evidence="2">PRC-barrel domain-containing protein</fullName>
    </submittedName>
</protein>
<dbReference type="InterPro" id="IPR014747">
    <property type="entry name" value="Bac_photo_RC_H_C"/>
</dbReference>
<evidence type="ECO:0000313" key="2">
    <source>
        <dbReference type="EMBL" id="MCC9645243.1"/>
    </source>
</evidence>
<dbReference type="InterPro" id="IPR011033">
    <property type="entry name" value="PRC_barrel-like_sf"/>
</dbReference>
<dbReference type="SUPFAM" id="SSF50346">
    <property type="entry name" value="PRC-barrel domain"/>
    <property type="match status" value="2"/>
</dbReference>
<keyword evidence="3" id="KW-1185">Reference proteome</keyword>